<dbReference type="Gene3D" id="2.130.10.10">
    <property type="entry name" value="YVTN repeat-like/Quinoprotein amine dehydrogenase"/>
    <property type="match status" value="2"/>
</dbReference>
<evidence type="ECO:0000259" key="2">
    <source>
        <dbReference type="Pfam" id="PF13360"/>
    </source>
</evidence>
<evidence type="ECO:0000256" key="1">
    <source>
        <dbReference type="SAM" id="MobiDB-lite"/>
    </source>
</evidence>
<protein>
    <recommendedName>
        <fullName evidence="2">Pyrrolo-quinoline quinone repeat domain-containing protein</fullName>
    </recommendedName>
</protein>
<dbReference type="Pfam" id="PF13360">
    <property type="entry name" value="PQQ_2"/>
    <property type="match status" value="1"/>
</dbReference>
<gene>
    <name evidence="3" type="ORF">METZ01_LOCUS70111</name>
</gene>
<dbReference type="PANTHER" id="PTHR34512">
    <property type="entry name" value="CELL SURFACE PROTEIN"/>
    <property type="match status" value="1"/>
</dbReference>
<proteinExistence type="predicted"/>
<dbReference type="InterPro" id="IPR018391">
    <property type="entry name" value="PQQ_b-propeller_rpt"/>
</dbReference>
<name>A0A381TQY1_9ZZZZ</name>
<dbReference type="InterPro" id="IPR002372">
    <property type="entry name" value="PQQ_rpt_dom"/>
</dbReference>
<dbReference type="InterPro" id="IPR011047">
    <property type="entry name" value="Quinoprotein_ADH-like_sf"/>
</dbReference>
<feature type="compositionally biased region" description="Polar residues" evidence="1">
    <location>
        <begin position="1"/>
        <end position="23"/>
    </location>
</feature>
<dbReference type="SUPFAM" id="SSF50998">
    <property type="entry name" value="Quinoprotein alcohol dehydrogenase-like"/>
    <property type="match status" value="1"/>
</dbReference>
<feature type="region of interest" description="Disordered" evidence="1">
    <location>
        <begin position="1"/>
        <end position="33"/>
    </location>
</feature>
<dbReference type="PANTHER" id="PTHR34512:SF30">
    <property type="entry name" value="OUTER MEMBRANE PROTEIN ASSEMBLY FACTOR BAMB"/>
    <property type="match status" value="1"/>
</dbReference>
<organism evidence="3">
    <name type="scientific">marine metagenome</name>
    <dbReference type="NCBI Taxonomy" id="408172"/>
    <lineage>
        <taxon>unclassified sequences</taxon>
        <taxon>metagenomes</taxon>
        <taxon>ecological metagenomes</taxon>
    </lineage>
</organism>
<dbReference type="InterPro" id="IPR015943">
    <property type="entry name" value="WD40/YVTN_repeat-like_dom_sf"/>
</dbReference>
<accession>A0A381TQY1</accession>
<dbReference type="AlphaFoldDB" id="A0A381TQY1"/>
<dbReference type="EMBL" id="UINC01004843">
    <property type="protein sequence ID" value="SVA17257.1"/>
    <property type="molecule type" value="Genomic_DNA"/>
</dbReference>
<dbReference type="SMART" id="SM00564">
    <property type="entry name" value="PQQ"/>
    <property type="match status" value="5"/>
</dbReference>
<sequence>MAFGTLSGQSGDWPQWRGPTSNGHVAKGDPLPGKLDDSPKVIWRIEAGLGHSAPVTQGNLLAVSEEQGDAEVLRLLDKRTGRELWKKPYGQTYADDGFGAGPRCAPLFDGDRIYVQTCRGKLSCLSVKDGSILWDVDYQKKFKVKWIKNKSQNEGAASRRGYSGTPLVDGGHLICQVGGAPGTGVVCFDKLTGNVIWKSQDDLASFASPLITTLAGKRQFVTLATEKILSVDIEKGELLWSQPVPTLYFRNVVTPIAAGNSVITASHSEGMLCMGGSGSAGEAVRKWKDAKLKINLATPVVVGDSLYSFAEKDRFICVDTTTGKVNWEERGFGKFYASTLTDGKQMLVLGQMGELILLNPNPREYEELDRMQVCGKTWSFPAYAGGQLFVRDKNSLQCIQLTGE</sequence>
<reference evidence="3" key="1">
    <citation type="submission" date="2018-05" db="EMBL/GenBank/DDBJ databases">
        <authorList>
            <person name="Lanie J.A."/>
            <person name="Ng W.-L."/>
            <person name="Kazmierczak K.M."/>
            <person name="Andrzejewski T.M."/>
            <person name="Davidsen T.M."/>
            <person name="Wayne K.J."/>
            <person name="Tettelin H."/>
            <person name="Glass J.I."/>
            <person name="Rusch D."/>
            <person name="Podicherti R."/>
            <person name="Tsui H.-C.T."/>
            <person name="Winkler M.E."/>
        </authorList>
    </citation>
    <scope>NUCLEOTIDE SEQUENCE</scope>
</reference>
<evidence type="ECO:0000313" key="3">
    <source>
        <dbReference type="EMBL" id="SVA17257.1"/>
    </source>
</evidence>
<feature type="domain" description="Pyrrolo-quinoline quinone repeat" evidence="2">
    <location>
        <begin position="71"/>
        <end position="328"/>
    </location>
</feature>